<dbReference type="AlphaFoldDB" id="L7EE48"/>
<dbReference type="EMBL" id="ANKQ01000001">
    <property type="protein sequence ID" value="ELP56993.1"/>
    <property type="molecule type" value="Genomic_DNA"/>
</dbReference>
<gene>
    <name evidence="1" type="ORF">O53_1605</name>
</gene>
<protein>
    <submittedName>
        <fullName evidence="1">Uncharacterized protein</fullName>
    </submittedName>
</protein>
<evidence type="ECO:0000313" key="2">
    <source>
        <dbReference type="Proteomes" id="UP000010932"/>
    </source>
</evidence>
<comment type="caution">
    <text evidence="1">The sequence shown here is derived from an EMBL/GenBank/DDBJ whole genome shotgun (WGS) entry which is preliminary data.</text>
</comment>
<dbReference type="PATRIC" id="fig|1134457.3.peg.1788"/>
<evidence type="ECO:0000313" key="1">
    <source>
        <dbReference type="EMBL" id="ELP56993.1"/>
    </source>
</evidence>
<sequence length="86" mass="9583">MSASFFKDNPQFKEAKGAVEVISPDTLLVRLQPQSVEQEEDELMLSLFLDFLTKQALLNPDAELEAYTEAMAAVDEELMTGVELDS</sequence>
<organism evidence="1 2">
    <name type="scientific">Microcystis aeruginosa TAIHU98</name>
    <dbReference type="NCBI Taxonomy" id="1134457"/>
    <lineage>
        <taxon>Bacteria</taxon>
        <taxon>Bacillati</taxon>
        <taxon>Cyanobacteriota</taxon>
        <taxon>Cyanophyceae</taxon>
        <taxon>Oscillatoriophycideae</taxon>
        <taxon>Chroococcales</taxon>
        <taxon>Microcystaceae</taxon>
        <taxon>Microcystis</taxon>
    </lineage>
</organism>
<reference evidence="1 2" key="1">
    <citation type="journal article" date="2013" name="Genome Announc.">
        <title>Whole-Genome Sequence of Microcystis aeruginosa TAIHU98, a Nontoxic Bloom-Forming Strain Isolated from Taihu Lake, China.</title>
        <authorList>
            <person name="Yang C."/>
            <person name="Zhang W."/>
            <person name="Ren M."/>
            <person name="Song L."/>
            <person name="Li T."/>
            <person name="Zhao J."/>
        </authorList>
    </citation>
    <scope>NUCLEOTIDE SEQUENCE [LARGE SCALE GENOMIC DNA]</scope>
    <source>
        <strain evidence="1 2">TAIHU98</strain>
    </source>
</reference>
<accession>L7EE48</accession>
<proteinExistence type="predicted"/>
<dbReference type="Proteomes" id="UP000010932">
    <property type="component" value="Unassembled WGS sequence"/>
</dbReference>
<name>L7EE48_MICAE</name>